<comment type="caution">
    <text evidence="3">The sequence shown here is derived from an EMBL/GenBank/DDBJ whole genome shotgun (WGS) entry which is preliminary data.</text>
</comment>
<dbReference type="Pfam" id="PF16068">
    <property type="entry name" value="DUF4810"/>
    <property type="match status" value="1"/>
</dbReference>
<dbReference type="InterPro" id="IPR019734">
    <property type="entry name" value="TPR_rpt"/>
</dbReference>
<dbReference type="Gene3D" id="1.25.40.10">
    <property type="entry name" value="Tetratricopeptide repeat domain"/>
    <property type="match status" value="1"/>
</dbReference>
<evidence type="ECO:0000256" key="1">
    <source>
        <dbReference type="PROSITE-ProRule" id="PRU00339"/>
    </source>
</evidence>
<reference evidence="3 4" key="1">
    <citation type="submission" date="2022-07" db="EMBL/GenBank/DDBJ databases">
        <title>Methylomonas rivi sp. nov., Methylomonas rosea sp. nov., Methylomonas aureus sp. nov. and Methylomonas subterranea sp. nov., four novel methanotrophs isolated from a freshwater creek and the deep terrestrial subsurface.</title>
        <authorList>
            <person name="Abin C."/>
            <person name="Sankaranarayanan K."/>
            <person name="Garner C."/>
            <person name="Sindelar R."/>
            <person name="Kotary K."/>
            <person name="Garner R."/>
            <person name="Barclay S."/>
            <person name="Lawson P."/>
            <person name="Krumholz L."/>
        </authorList>
    </citation>
    <scope>NUCLEOTIDE SEQUENCE [LARGE SCALE GENOMIC DNA]</scope>
    <source>
        <strain evidence="3 4">SURF-1</strain>
    </source>
</reference>
<accession>A0ABT1UDE9</accession>
<dbReference type="PROSITE" id="PS50005">
    <property type="entry name" value="TPR"/>
    <property type="match status" value="1"/>
</dbReference>
<feature type="region of interest" description="Disordered" evidence="2">
    <location>
        <begin position="97"/>
        <end position="123"/>
    </location>
</feature>
<name>A0ABT1UDE9_9GAMM</name>
<evidence type="ECO:0000313" key="3">
    <source>
        <dbReference type="EMBL" id="MCQ8179764.1"/>
    </source>
</evidence>
<feature type="compositionally biased region" description="Basic and acidic residues" evidence="2">
    <location>
        <begin position="97"/>
        <end position="106"/>
    </location>
</feature>
<dbReference type="InterPro" id="IPR014508">
    <property type="entry name" value="UCP020555_TPR-like"/>
</dbReference>
<feature type="repeat" description="TPR" evidence="1">
    <location>
        <begin position="55"/>
        <end position="88"/>
    </location>
</feature>
<dbReference type="EMBL" id="JANIBM010000001">
    <property type="protein sequence ID" value="MCQ8179764.1"/>
    <property type="molecule type" value="Genomic_DNA"/>
</dbReference>
<organism evidence="3 4">
    <name type="scientific">Methylomonas aurea</name>
    <dbReference type="NCBI Taxonomy" id="2952224"/>
    <lineage>
        <taxon>Bacteria</taxon>
        <taxon>Pseudomonadati</taxon>
        <taxon>Pseudomonadota</taxon>
        <taxon>Gammaproteobacteria</taxon>
        <taxon>Methylococcales</taxon>
        <taxon>Methylococcaceae</taxon>
        <taxon>Methylomonas</taxon>
    </lineage>
</organism>
<evidence type="ECO:0000256" key="2">
    <source>
        <dbReference type="SAM" id="MobiDB-lite"/>
    </source>
</evidence>
<protein>
    <submittedName>
        <fullName evidence="3">DUF4810 domain-containing protein</fullName>
    </submittedName>
</protein>
<keyword evidence="1" id="KW-0802">TPR repeat</keyword>
<dbReference type="RefSeq" id="WP_256609140.1">
    <property type="nucleotide sequence ID" value="NZ_JANIBM010000001.1"/>
</dbReference>
<dbReference type="Proteomes" id="UP001524569">
    <property type="component" value="Unassembled WGS sequence"/>
</dbReference>
<feature type="compositionally biased region" description="Polar residues" evidence="2">
    <location>
        <begin position="107"/>
        <end position="123"/>
    </location>
</feature>
<evidence type="ECO:0000313" key="4">
    <source>
        <dbReference type="Proteomes" id="UP001524569"/>
    </source>
</evidence>
<gene>
    <name evidence="3" type="ORF">NP603_01465</name>
</gene>
<dbReference type="InterPro" id="IPR011990">
    <property type="entry name" value="TPR-like_helical_dom_sf"/>
</dbReference>
<proteinExistence type="predicted"/>
<keyword evidence="4" id="KW-1185">Reference proteome</keyword>
<sequence length="123" mass="14083">MSLVLSGCAPQGLFYWGDYESSLYERYVDNNSQHTDAYLRDTITAAEQHQRRVPPGVYADYGFLLYTRGDKARAIAYFQKERTLYPESTALMNKLIEKIQQQEKTPEPNSETAVLPTQQRAAP</sequence>